<comment type="caution">
    <text evidence="1">The sequence shown here is derived from an EMBL/GenBank/DDBJ whole genome shotgun (WGS) entry which is preliminary data.</text>
</comment>
<accession>A0AAD5LUY6</accession>
<sequence>MESTRQQATISNEKDDNFEIATGRTRKGLKENWKRVKILVQAREKLEKKR</sequence>
<dbReference type="AlphaFoldDB" id="A0AAD5LUY6"/>
<evidence type="ECO:0000313" key="1">
    <source>
        <dbReference type="EMBL" id="KAJ1347267.1"/>
    </source>
</evidence>
<protein>
    <submittedName>
        <fullName evidence="1">Uncharacterized protein</fullName>
    </submittedName>
</protein>
<evidence type="ECO:0000313" key="2">
    <source>
        <dbReference type="Proteomes" id="UP001196413"/>
    </source>
</evidence>
<dbReference type="EMBL" id="JAHQIW010000297">
    <property type="protein sequence ID" value="KAJ1347267.1"/>
    <property type="molecule type" value="Genomic_DNA"/>
</dbReference>
<dbReference type="Proteomes" id="UP001196413">
    <property type="component" value="Unassembled WGS sequence"/>
</dbReference>
<keyword evidence="2" id="KW-1185">Reference proteome</keyword>
<organism evidence="1 2">
    <name type="scientific">Parelaphostrongylus tenuis</name>
    <name type="common">Meningeal worm</name>
    <dbReference type="NCBI Taxonomy" id="148309"/>
    <lineage>
        <taxon>Eukaryota</taxon>
        <taxon>Metazoa</taxon>
        <taxon>Ecdysozoa</taxon>
        <taxon>Nematoda</taxon>
        <taxon>Chromadorea</taxon>
        <taxon>Rhabditida</taxon>
        <taxon>Rhabditina</taxon>
        <taxon>Rhabditomorpha</taxon>
        <taxon>Strongyloidea</taxon>
        <taxon>Metastrongylidae</taxon>
        <taxon>Parelaphostrongylus</taxon>
    </lineage>
</organism>
<gene>
    <name evidence="1" type="ORF">KIN20_002288</name>
</gene>
<reference evidence="1" key="1">
    <citation type="submission" date="2021-06" db="EMBL/GenBank/DDBJ databases">
        <title>Parelaphostrongylus tenuis whole genome reference sequence.</title>
        <authorList>
            <person name="Garwood T.J."/>
            <person name="Larsen P.A."/>
            <person name="Fountain-Jones N.M."/>
            <person name="Garbe J.R."/>
            <person name="Macchietto M.G."/>
            <person name="Kania S.A."/>
            <person name="Gerhold R.W."/>
            <person name="Richards J.E."/>
            <person name="Wolf T.M."/>
        </authorList>
    </citation>
    <scope>NUCLEOTIDE SEQUENCE</scope>
    <source>
        <strain evidence="1">MNPRO001-30</strain>
        <tissue evidence="1">Meninges</tissue>
    </source>
</reference>
<name>A0AAD5LUY6_PARTN</name>
<proteinExistence type="predicted"/>